<organism evidence="1 2">
    <name type="scientific">Gibberella nygamai</name>
    <name type="common">Bean root rot disease fungus</name>
    <name type="synonym">Fusarium nygamai</name>
    <dbReference type="NCBI Taxonomy" id="42673"/>
    <lineage>
        <taxon>Eukaryota</taxon>
        <taxon>Fungi</taxon>
        <taxon>Dikarya</taxon>
        <taxon>Ascomycota</taxon>
        <taxon>Pezizomycotina</taxon>
        <taxon>Sordariomycetes</taxon>
        <taxon>Hypocreomycetidae</taxon>
        <taxon>Hypocreales</taxon>
        <taxon>Nectriaceae</taxon>
        <taxon>Fusarium</taxon>
        <taxon>Fusarium fujikuroi species complex</taxon>
    </lineage>
</organism>
<keyword evidence="2" id="KW-1185">Reference proteome</keyword>
<dbReference type="AlphaFoldDB" id="A0A2K0W6A5"/>
<sequence>MESISEISTHYSSLFRVTTDGVGQPPKKKLKEAHDPSNQELDLSFLEAISSKCTLAFKSPASLERFAAKAVSALPQPDSGEAMRGLLIELDVFREDAFPKASELEEWKRLQCPHGFPQGAREHFEVWMDAVQKVLELGFTLHVSIRFRKPFRDYLSFRQVSSVLRDPKVTVEIDLDRAAWGQVPQRYRPLLMAMVEFSITGVQLDKELEDQRVGLTNDEEMYLNYHGCFTVRSLRVIHYRQTGNTPQQ</sequence>
<dbReference type="EMBL" id="MTQA01000123">
    <property type="protein sequence ID" value="PNP77813.1"/>
    <property type="molecule type" value="Genomic_DNA"/>
</dbReference>
<accession>A0A2K0W6A5</accession>
<dbReference type="Proteomes" id="UP000236664">
    <property type="component" value="Unassembled WGS sequence"/>
</dbReference>
<dbReference type="OrthoDB" id="5092040at2759"/>
<comment type="caution">
    <text evidence="1">The sequence shown here is derived from an EMBL/GenBank/DDBJ whole genome shotgun (WGS) entry which is preliminary data.</text>
</comment>
<gene>
    <name evidence="1" type="ORF">FNYG_08894</name>
</gene>
<protein>
    <submittedName>
        <fullName evidence="1">Uncharacterized protein</fullName>
    </submittedName>
</protein>
<proteinExistence type="predicted"/>
<name>A0A2K0W6A5_GIBNY</name>
<evidence type="ECO:0000313" key="1">
    <source>
        <dbReference type="EMBL" id="PNP77813.1"/>
    </source>
</evidence>
<evidence type="ECO:0000313" key="2">
    <source>
        <dbReference type="Proteomes" id="UP000236664"/>
    </source>
</evidence>
<reference evidence="1 2" key="1">
    <citation type="submission" date="2017-06" db="EMBL/GenBank/DDBJ databases">
        <title>Genome of Fusarium nygamai isolate CS10214.</title>
        <authorList>
            <person name="Gardiner D.M."/>
            <person name="Obanor F."/>
            <person name="Kazan K."/>
        </authorList>
    </citation>
    <scope>NUCLEOTIDE SEQUENCE [LARGE SCALE GENOMIC DNA]</scope>
    <source>
        <strain evidence="1 2">CS10214</strain>
    </source>
</reference>